<sequence length="137" mass="16040">MSVRPKECPIQFPDIQRMMAAASELRLKVVGLYRSLYRTRQELFHGDQVALTVSLQKLRHGFLENKNEADPEKIKNPIFNFLNKLLHNQLIKLGEEVNYLLKHKTVQCQLNNTGNYEMKIRKDTTLLDNAVYPNDKR</sequence>
<evidence type="ECO:0000256" key="8">
    <source>
        <dbReference type="ARBA" id="ARBA00031830"/>
    </source>
</evidence>
<reference evidence="10 11" key="1">
    <citation type="journal article" date="2008" name="Nature">
        <title>The Trichoplax genome and the nature of placozoans.</title>
        <authorList>
            <person name="Srivastava M."/>
            <person name="Begovic E."/>
            <person name="Chapman J."/>
            <person name="Putnam N.H."/>
            <person name="Hellsten U."/>
            <person name="Kawashima T."/>
            <person name="Kuo A."/>
            <person name="Mitros T."/>
            <person name="Salamov A."/>
            <person name="Carpenter M.L."/>
            <person name="Signorovitch A.Y."/>
            <person name="Moreno M.A."/>
            <person name="Kamm K."/>
            <person name="Grimwood J."/>
            <person name="Schmutz J."/>
            <person name="Shapiro H."/>
            <person name="Grigoriev I.V."/>
            <person name="Buss L.W."/>
            <person name="Schierwater B."/>
            <person name="Dellaporta S.L."/>
            <person name="Rokhsar D.S."/>
        </authorList>
    </citation>
    <scope>NUCLEOTIDE SEQUENCE [LARGE SCALE GENOMIC DNA]</scope>
    <source>
        <strain evidence="10 11">Grell-BS-1999</strain>
    </source>
</reference>
<comment type="function">
    <text evidence="5">Assembly factor required for Rieske Fe-S protein UQCRFS1 incorporation into the cytochrome b-c1 (CIII) complex. Functions as a chaperone, binding to this subunit within the mitochondrial matrix and stabilizing it prior to its translocation and insertion into the late CIII dimeric intermediate within the mitochondrial inner membrane.</text>
</comment>
<organism evidence="10 11">
    <name type="scientific">Trichoplax adhaerens</name>
    <name type="common">Trichoplax reptans</name>
    <dbReference type="NCBI Taxonomy" id="10228"/>
    <lineage>
        <taxon>Eukaryota</taxon>
        <taxon>Metazoa</taxon>
        <taxon>Placozoa</taxon>
        <taxon>Uniplacotomia</taxon>
        <taxon>Trichoplacea</taxon>
        <taxon>Trichoplacidae</taxon>
        <taxon>Trichoplax</taxon>
    </lineage>
</organism>
<evidence type="ECO:0000256" key="5">
    <source>
        <dbReference type="ARBA" id="ARBA00025430"/>
    </source>
</evidence>
<evidence type="ECO:0000256" key="1">
    <source>
        <dbReference type="ARBA" id="ARBA00004305"/>
    </source>
</evidence>
<dbReference type="STRING" id="10228.B3RU05"/>
<dbReference type="PANTHER" id="PTHR46749:SF1">
    <property type="entry name" value="COMPLEX III ASSEMBLY FACTOR LYRM7"/>
    <property type="match status" value="1"/>
</dbReference>
<comment type="subunit">
    <text evidence="6">Interacts with UQCRFS1.</text>
</comment>
<dbReference type="CTD" id="6752965"/>
<gene>
    <name evidence="10" type="ORF">TRIADDRAFT_55113</name>
</gene>
<dbReference type="InParanoid" id="B3RU05"/>
<dbReference type="InterPro" id="IPR045298">
    <property type="entry name" value="Complex1_LYR_LYRM7"/>
</dbReference>
<keyword evidence="3" id="KW-0496">Mitochondrion</keyword>
<name>B3RU05_TRIAD</name>
<comment type="subcellular location">
    <subcellularLocation>
        <location evidence="1">Mitochondrion matrix</location>
    </subcellularLocation>
</comment>
<proteinExistence type="inferred from homology"/>
<dbReference type="CDD" id="cd20267">
    <property type="entry name" value="Complex1_LYR_LYRM7"/>
    <property type="match status" value="1"/>
</dbReference>
<dbReference type="GeneID" id="6752965"/>
<comment type="similarity">
    <text evidence="2">Belongs to the complex I LYR family.</text>
</comment>
<dbReference type="GO" id="GO:0034551">
    <property type="term" value="P:mitochondrial respiratory chain complex III assembly"/>
    <property type="evidence" value="ECO:0000318"/>
    <property type="project" value="GO_Central"/>
</dbReference>
<dbReference type="InterPro" id="IPR008011">
    <property type="entry name" value="Complex1_LYR_dom"/>
</dbReference>
<dbReference type="HOGENOM" id="CLU_1867728_0_0_1"/>
<dbReference type="GO" id="GO:0044183">
    <property type="term" value="F:protein folding chaperone"/>
    <property type="evidence" value="ECO:0000318"/>
    <property type="project" value="GO_Central"/>
</dbReference>
<keyword evidence="11" id="KW-1185">Reference proteome</keyword>
<evidence type="ECO:0000259" key="9">
    <source>
        <dbReference type="Pfam" id="PF05347"/>
    </source>
</evidence>
<dbReference type="FunCoup" id="B3RU05">
    <property type="interactions" value="197"/>
</dbReference>
<dbReference type="Pfam" id="PF05347">
    <property type="entry name" value="Complex1_LYR"/>
    <property type="match status" value="1"/>
</dbReference>
<evidence type="ECO:0000256" key="3">
    <source>
        <dbReference type="ARBA" id="ARBA00023128"/>
    </source>
</evidence>
<evidence type="ECO:0000256" key="7">
    <source>
        <dbReference type="ARBA" id="ARBA00026165"/>
    </source>
</evidence>
<evidence type="ECO:0000313" key="11">
    <source>
        <dbReference type="Proteomes" id="UP000009022"/>
    </source>
</evidence>
<evidence type="ECO:0000256" key="6">
    <source>
        <dbReference type="ARBA" id="ARBA00025809"/>
    </source>
</evidence>
<dbReference type="GO" id="GO:0005759">
    <property type="term" value="C:mitochondrial matrix"/>
    <property type="evidence" value="ECO:0000318"/>
    <property type="project" value="GO_Central"/>
</dbReference>
<dbReference type="EMBL" id="DS985244">
    <property type="protein sequence ID" value="EDV25259.1"/>
    <property type="molecule type" value="Genomic_DNA"/>
</dbReference>
<accession>B3RU05</accession>
<feature type="domain" description="Complex 1 LYR protein" evidence="9">
    <location>
        <begin position="28"/>
        <end position="76"/>
    </location>
</feature>
<dbReference type="PhylomeDB" id="B3RU05"/>
<dbReference type="OrthoDB" id="529194at2759"/>
<dbReference type="AlphaFoldDB" id="B3RU05"/>
<evidence type="ECO:0000256" key="4">
    <source>
        <dbReference type="ARBA" id="ARBA00023186"/>
    </source>
</evidence>
<keyword evidence="4" id="KW-0143">Chaperone</keyword>
<protein>
    <recommendedName>
        <fullName evidence="7">Complex III assembly factor LYRM7</fullName>
    </recommendedName>
    <alternativeName>
        <fullName evidence="8">LYR motif-containing protein 7</fullName>
    </alternativeName>
</protein>
<evidence type="ECO:0000313" key="10">
    <source>
        <dbReference type="EMBL" id="EDV25259.1"/>
    </source>
</evidence>
<dbReference type="InterPro" id="IPR050435">
    <property type="entry name" value="MZM1/LYRM7"/>
</dbReference>
<dbReference type="RefSeq" id="XP_002111292.1">
    <property type="nucleotide sequence ID" value="XM_002111256.1"/>
</dbReference>
<evidence type="ECO:0000256" key="2">
    <source>
        <dbReference type="ARBA" id="ARBA00009508"/>
    </source>
</evidence>
<dbReference type="PANTHER" id="PTHR46749">
    <property type="entry name" value="COMPLEX III ASSEMBLY FACTOR LYRM7"/>
    <property type="match status" value="1"/>
</dbReference>
<dbReference type="Proteomes" id="UP000009022">
    <property type="component" value="Unassembled WGS sequence"/>
</dbReference>
<dbReference type="KEGG" id="tad:TRIADDRAFT_55113"/>